<dbReference type="InParanoid" id="A0A165F9L4"/>
<dbReference type="Pfam" id="PF01408">
    <property type="entry name" value="GFO_IDH_MocA"/>
    <property type="match status" value="1"/>
</dbReference>
<dbReference type="GO" id="GO:0016491">
    <property type="term" value="F:oxidoreductase activity"/>
    <property type="evidence" value="ECO:0007669"/>
    <property type="project" value="TreeGrafter"/>
</dbReference>
<keyword evidence="3" id="KW-1185">Reference proteome</keyword>
<reference evidence="2 3" key="1">
    <citation type="journal article" date="2016" name="Mol. Biol. Evol.">
        <title>Comparative Genomics of Early-Diverging Mushroom-Forming Fungi Provides Insights into the Origins of Lignocellulose Decay Capabilities.</title>
        <authorList>
            <person name="Nagy L.G."/>
            <person name="Riley R."/>
            <person name="Tritt A."/>
            <person name="Adam C."/>
            <person name="Daum C."/>
            <person name="Floudas D."/>
            <person name="Sun H."/>
            <person name="Yadav J.S."/>
            <person name="Pangilinan J."/>
            <person name="Larsson K.H."/>
            <person name="Matsuura K."/>
            <person name="Barry K."/>
            <person name="Labutti K."/>
            <person name="Kuo R."/>
            <person name="Ohm R.A."/>
            <person name="Bhattacharya S.S."/>
            <person name="Shirouzu T."/>
            <person name="Yoshinaga Y."/>
            <person name="Martin F.M."/>
            <person name="Grigoriev I.V."/>
            <person name="Hibbett D.S."/>
        </authorList>
    </citation>
    <scope>NUCLEOTIDE SEQUENCE [LARGE SCALE GENOMIC DNA]</scope>
    <source>
        <strain evidence="2 3">HHB12733</strain>
    </source>
</reference>
<dbReference type="AlphaFoldDB" id="A0A165F9L4"/>
<name>A0A165F9L4_9BASI</name>
<dbReference type="SUPFAM" id="SSF55347">
    <property type="entry name" value="Glyceraldehyde-3-phosphate dehydrogenase-like, C-terminal domain"/>
    <property type="match status" value="1"/>
</dbReference>
<dbReference type="FunFam" id="3.30.360.10:FF:000030">
    <property type="entry name" value="NAD binding Rossmann fold oxidoreductase"/>
    <property type="match status" value="1"/>
</dbReference>
<protein>
    <submittedName>
        <fullName evidence="2">NAD(P)-binding protein</fullName>
    </submittedName>
</protein>
<gene>
    <name evidence="2" type="ORF">CALCODRAFT_497353</name>
</gene>
<dbReference type="Gene3D" id="3.30.360.10">
    <property type="entry name" value="Dihydrodipicolinate Reductase, domain 2"/>
    <property type="match status" value="1"/>
</dbReference>
<evidence type="ECO:0000313" key="2">
    <source>
        <dbReference type="EMBL" id="KZT56433.1"/>
    </source>
</evidence>
<feature type="domain" description="Gfo/Idh/MocA-like oxidoreductase N-terminal" evidence="1">
    <location>
        <begin position="75"/>
        <end position="166"/>
    </location>
</feature>
<evidence type="ECO:0000259" key="1">
    <source>
        <dbReference type="Pfam" id="PF01408"/>
    </source>
</evidence>
<dbReference type="PANTHER" id="PTHR42840:SF6">
    <property type="entry name" value="BINDING ROSSMANN FOLD OXIDOREDUCTASE, PUTATIVE (AFU_ORTHOLOGUE AFUA_3G11930)-RELATED"/>
    <property type="match status" value="1"/>
</dbReference>
<dbReference type="Gene3D" id="3.40.50.720">
    <property type="entry name" value="NAD(P)-binding Rossmann-like Domain"/>
    <property type="match status" value="1"/>
</dbReference>
<dbReference type="GO" id="GO:0006740">
    <property type="term" value="P:NADPH regeneration"/>
    <property type="evidence" value="ECO:0007669"/>
    <property type="project" value="TreeGrafter"/>
</dbReference>
<dbReference type="InterPro" id="IPR036291">
    <property type="entry name" value="NAD(P)-bd_dom_sf"/>
</dbReference>
<dbReference type="GO" id="GO:0000166">
    <property type="term" value="F:nucleotide binding"/>
    <property type="evidence" value="ECO:0007669"/>
    <property type="project" value="InterPro"/>
</dbReference>
<dbReference type="SUPFAM" id="SSF51735">
    <property type="entry name" value="NAD(P)-binding Rossmann-fold domains"/>
    <property type="match status" value="1"/>
</dbReference>
<dbReference type="InterPro" id="IPR000683">
    <property type="entry name" value="Gfo/Idh/MocA-like_OxRdtase_N"/>
</dbReference>
<dbReference type="PANTHER" id="PTHR42840">
    <property type="entry name" value="NAD(P)-BINDING ROSSMANN-FOLD SUPERFAMILY PROTEIN-RELATED"/>
    <property type="match status" value="1"/>
</dbReference>
<proteinExistence type="predicted"/>
<sequence length="420" mass="46388">MAANLNKLNCLMCGTGEYTTGWTGAGASQSDKKVGVVGLTLFDLRRLGKVNELSMVGTNGAKYPDIRAHLKSKIADAYKDLDVSFKAYPEGDKRDPEAYKTAIDALKPGDAVIIFTPDSTHFPIALYALERKLHVLVTKPATQLLEHHQKLIEVAAENGVVCFVEHHKRFDPAYSDARGRAQGLGEFNFFSAWMSQPKNQLITFREWAGRDSDISYYLNSHHIDIHCWIMGDKGVPTRVVASASKGIATSEPYNCVPQAEDTITLLVDWESTSSSKHRGTAVYTASWTAPMGAGIHSGQHFHYMGEKGDVHVDQAHRGYDVTVDGSGISYYNPFYMKYTPSETGHFDGQRGYGYISIEKFVDAARLVNAGVNKPEDFDSHGMPTILNTVLTTAILNAGRISLDEKRPVYIKKNGSQWALE</sequence>
<dbReference type="EMBL" id="KV423977">
    <property type="protein sequence ID" value="KZT56433.1"/>
    <property type="molecule type" value="Genomic_DNA"/>
</dbReference>
<organism evidence="2 3">
    <name type="scientific">Calocera cornea HHB12733</name>
    <dbReference type="NCBI Taxonomy" id="1353952"/>
    <lineage>
        <taxon>Eukaryota</taxon>
        <taxon>Fungi</taxon>
        <taxon>Dikarya</taxon>
        <taxon>Basidiomycota</taxon>
        <taxon>Agaricomycotina</taxon>
        <taxon>Dacrymycetes</taxon>
        <taxon>Dacrymycetales</taxon>
        <taxon>Dacrymycetaceae</taxon>
        <taxon>Calocera</taxon>
    </lineage>
</organism>
<dbReference type="GO" id="GO:0005737">
    <property type="term" value="C:cytoplasm"/>
    <property type="evidence" value="ECO:0007669"/>
    <property type="project" value="TreeGrafter"/>
</dbReference>
<dbReference type="Proteomes" id="UP000076842">
    <property type="component" value="Unassembled WGS sequence"/>
</dbReference>
<evidence type="ECO:0000313" key="3">
    <source>
        <dbReference type="Proteomes" id="UP000076842"/>
    </source>
</evidence>
<dbReference type="STRING" id="1353952.A0A165F9L4"/>
<dbReference type="OrthoDB" id="2127032at2759"/>
<accession>A0A165F9L4</accession>